<keyword evidence="1" id="KW-0677">Repeat</keyword>
<keyword evidence="6" id="KW-1185">Reference proteome</keyword>
<dbReference type="PROSITE" id="PS50005">
    <property type="entry name" value="TPR"/>
    <property type="match status" value="1"/>
</dbReference>
<evidence type="ECO:0000313" key="5">
    <source>
        <dbReference type="EMBL" id="CAD8205596.1"/>
    </source>
</evidence>
<dbReference type="PANTHER" id="PTHR44943">
    <property type="entry name" value="CELLULOSE SYNTHASE OPERON PROTEIN C"/>
    <property type="match status" value="1"/>
</dbReference>
<dbReference type="InterPro" id="IPR051685">
    <property type="entry name" value="Ycf3/AcsC/BcsC/TPR_MFPF"/>
</dbReference>
<feature type="repeat" description="TPR" evidence="3">
    <location>
        <begin position="51"/>
        <end position="84"/>
    </location>
</feature>
<evidence type="ECO:0000256" key="2">
    <source>
        <dbReference type="ARBA" id="ARBA00022803"/>
    </source>
</evidence>
<name>A0A8S1XVI5_PAROT</name>
<keyword evidence="2 3" id="KW-0802">TPR repeat</keyword>
<evidence type="ECO:0000256" key="3">
    <source>
        <dbReference type="PROSITE-ProRule" id="PRU00339"/>
    </source>
</evidence>
<keyword evidence="4" id="KW-0812">Transmembrane</keyword>
<gene>
    <name evidence="5" type="ORF">POCTA_138.1.T1360002</name>
</gene>
<keyword evidence="4" id="KW-0472">Membrane</keyword>
<feature type="transmembrane region" description="Helical" evidence="4">
    <location>
        <begin position="212"/>
        <end position="228"/>
    </location>
</feature>
<evidence type="ECO:0000256" key="4">
    <source>
        <dbReference type="SAM" id="Phobius"/>
    </source>
</evidence>
<proteinExistence type="predicted"/>
<feature type="transmembrane region" description="Helical" evidence="4">
    <location>
        <begin position="235"/>
        <end position="256"/>
    </location>
</feature>
<evidence type="ECO:0008006" key="7">
    <source>
        <dbReference type="Google" id="ProtNLM"/>
    </source>
</evidence>
<keyword evidence="4" id="KW-1133">Transmembrane helix</keyword>
<comment type="caution">
    <text evidence="5">The sequence shown here is derived from an EMBL/GenBank/DDBJ whole genome shotgun (WGS) entry which is preliminary data.</text>
</comment>
<dbReference type="EMBL" id="CAJJDP010000137">
    <property type="protein sequence ID" value="CAD8205596.1"/>
    <property type="molecule type" value="Genomic_DNA"/>
</dbReference>
<reference evidence="5" key="1">
    <citation type="submission" date="2021-01" db="EMBL/GenBank/DDBJ databases">
        <authorList>
            <consortium name="Genoscope - CEA"/>
            <person name="William W."/>
        </authorList>
    </citation>
    <scope>NUCLEOTIDE SEQUENCE</scope>
</reference>
<organism evidence="5 6">
    <name type="scientific">Paramecium octaurelia</name>
    <dbReference type="NCBI Taxonomy" id="43137"/>
    <lineage>
        <taxon>Eukaryota</taxon>
        <taxon>Sar</taxon>
        <taxon>Alveolata</taxon>
        <taxon>Ciliophora</taxon>
        <taxon>Intramacronucleata</taxon>
        <taxon>Oligohymenophorea</taxon>
        <taxon>Peniculida</taxon>
        <taxon>Parameciidae</taxon>
        <taxon>Paramecium</taxon>
    </lineage>
</organism>
<dbReference type="AlphaFoldDB" id="A0A8S1XVI5"/>
<dbReference type="PANTHER" id="PTHR44943:SF4">
    <property type="entry name" value="TPR REPEAT-CONTAINING PROTEIN MJ0798"/>
    <property type="match status" value="1"/>
</dbReference>
<protein>
    <recommendedName>
        <fullName evidence="7">Tetratricopeptide repeat protein</fullName>
    </recommendedName>
</protein>
<feature type="transmembrane region" description="Helical" evidence="4">
    <location>
        <begin position="182"/>
        <end position="200"/>
    </location>
</feature>
<dbReference type="Proteomes" id="UP000683925">
    <property type="component" value="Unassembled WGS sequence"/>
</dbReference>
<evidence type="ECO:0000256" key="1">
    <source>
        <dbReference type="ARBA" id="ARBA00022737"/>
    </source>
</evidence>
<evidence type="ECO:0000313" key="6">
    <source>
        <dbReference type="Proteomes" id="UP000683925"/>
    </source>
</evidence>
<accession>A0A8S1XVI5</accession>
<dbReference type="InterPro" id="IPR019734">
    <property type="entry name" value="TPR_rpt"/>
</dbReference>
<sequence length="262" mass="31656">MINPIQQSLQNKFNFIIKFSDHLSMIIYIVGRFEEALKYFDVVIQKDPKVSENYNNEAMTLDKIYRFEEAVKYYDAAIQKDPEVSDCCKFFFQYYFIITNQQFIHYFRTIQQQQSITKKYMKLIFYIKIYKNIFNLKIIKNLQIILDLDNYLIGKLRIYNYFISLKYMSSSMLVHNKQKSHFLMLSLQNLIIYFLNIQLSQKLIIMLKPIDFRIYSILLILLVCKFPIPFKLDRIYCFINAINFKLFFSGFLASIFKSKLYN</sequence>